<dbReference type="GeneID" id="68865905"/>
<dbReference type="KEGG" id="scas:SACC_11640"/>
<name>A0AAQ4CQR6_9CREN</name>
<sequence>MDAKFYEEAELLIKLLKTGTTSDKLIEKLRNCNIYPLSNETELIYVYTLYEEVLSINGFNEITIRNLFIPLKPIRELTYNRILGLTEDPKILDVSAKLNNKKIENIKIISPRKLSDYMYSFSIKMDFENKLNELEIYERELKILLYNKLLKDKRGFLDLVRRFLDYPYLLIALGNHKLRPFLTSDQRIRIHGYSITEALGVEADKVNDKLIPIDYKIMERLKIENNSVKFLVNYPKVNKIYMILYKLDI</sequence>
<dbReference type="RefSeq" id="WP_229572076.1">
    <property type="nucleotide sequence ID" value="NZ_AP025226.1"/>
</dbReference>
<reference evidence="1 2" key="1">
    <citation type="journal article" date="2022" name="Microbiol. Resour. Announc.">
        <title>Complete Genome Sequence of the Hyperthermophilic and Acidophilic Archaeon Saccharolobus caldissimus Strain HS-3T.</title>
        <authorList>
            <person name="Sakai H.D."/>
            <person name="Kurosawa N."/>
        </authorList>
    </citation>
    <scope>NUCLEOTIDE SEQUENCE [LARGE SCALE GENOMIC DNA]</scope>
    <source>
        <strain evidence="1 2">JCM32116</strain>
    </source>
</reference>
<dbReference type="Proteomes" id="UP001319921">
    <property type="component" value="Chromosome"/>
</dbReference>
<gene>
    <name evidence="1" type="ORF">SACC_11640</name>
</gene>
<dbReference type="EMBL" id="AP025226">
    <property type="protein sequence ID" value="BDB98147.1"/>
    <property type="molecule type" value="Genomic_DNA"/>
</dbReference>
<evidence type="ECO:0000313" key="2">
    <source>
        <dbReference type="Proteomes" id="UP001319921"/>
    </source>
</evidence>
<keyword evidence="2" id="KW-1185">Reference proteome</keyword>
<evidence type="ECO:0000313" key="1">
    <source>
        <dbReference type="EMBL" id="BDB98147.1"/>
    </source>
</evidence>
<accession>A0AAQ4CQR6</accession>
<organism evidence="1 2">
    <name type="scientific">Saccharolobus caldissimus</name>
    <dbReference type="NCBI Taxonomy" id="1702097"/>
    <lineage>
        <taxon>Archaea</taxon>
        <taxon>Thermoproteota</taxon>
        <taxon>Thermoprotei</taxon>
        <taxon>Sulfolobales</taxon>
        <taxon>Sulfolobaceae</taxon>
        <taxon>Saccharolobus</taxon>
    </lineage>
</organism>
<protein>
    <submittedName>
        <fullName evidence="1">Uncharacterized protein</fullName>
    </submittedName>
</protein>
<proteinExistence type="predicted"/>
<dbReference type="AlphaFoldDB" id="A0AAQ4CQR6"/>